<accession>A0A2U3Q6S3</accession>
<reference evidence="1 2" key="1">
    <citation type="submission" date="2018-03" db="EMBL/GenBank/DDBJ databases">
        <authorList>
            <person name="Gully D."/>
        </authorList>
    </citation>
    <scope>NUCLEOTIDE SEQUENCE [LARGE SCALE GENOMIC DNA]</scope>
    <source>
        <strain evidence="1">ORS3257</strain>
    </source>
</reference>
<gene>
    <name evidence="1" type="ORF">BRAD3257_6133</name>
</gene>
<dbReference type="Proteomes" id="UP000246085">
    <property type="component" value="Chromosome BRAD3257"/>
</dbReference>
<proteinExistence type="predicted"/>
<dbReference type="KEGG" id="bvz:BRAD3257_6133"/>
<evidence type="ECO:0000313" key="1">
    <source>
        <dbReference type="EMBL" id="SPP97048.1"/>
    </source>
</evidence>
<organism evidence="1 2">
    <name type="scientific">Bradyrhizobium vignae</name>
    <dbReference type="NCBI Taxonomy" id="1549949"/>
    <lineage>
        <taxon>Bacteria</taxon>
        <taxon>Pseudomonadati</taxon>
        <taxon>Pseudomonadota</taxon>
        <taxon>Alphaproteobacteria</taxon>
        <taxon>Hyphomicrobiales</taxon>
        <taxon>Nitrobacteraceae</taxon>
        <taxon>Bradyrhizobium</taxon>
    </lineage>
</organism>
<dbReference type="EMBL" id="LS398110">
    <property type="protein sequence ID" value="SPP97048.1"/>
    <property type="molecule type" value="Genomic_DNA"/>
</dbReference>
<dbReference type="PROSITE" id="PS51257">
    <property type="entry name" value="PROKAR_LIPOPROTEIN"/>
    <property type="match status" value="1"/>
</dbReference>
<sequence length="66" mass="7125">MRIAIAALAPFAERDWRPLLLALISGFACAVGIAKIIALTMSATTAFPAPSAPRCLRRARRSTRSR</sequence>
<protein>
    <submittedName>
        <fullName evidence="1">Uncharacterized protein</fullName>
    </submittedName>
</protein>
<dbReference type="AlphaFoldDB" id="A0A2U3Q6S3"/>
<name>A0A2U3Q6S3_9BRAD</name>
<evidence type="ECO:0000313" key="2">
    <source>
        <dbReference type="Proteomes" id="UP000246085"/>
    </source>
</evidence>